<accession>A0ABW9HYG3</accession>
<dbReference type="InterPro" id="IPR036388">
    <property type="entry name" value="WH-like_DNA-bd_sf"/>
</dbReference>
<dbReference type="InterPro" id="IPR027417">
    <property type="entry name" value="P-loop_NTPase"/>
</dbReference>
<evidence type="ECO:0000256" key="1">
    <source>
        <dbReference type="ARBA" id="ARBA00023012"/>
    </source>
</evidence>
<dbReference type="EMBL" id="JBJVNI010000013">
    <property type="protein sequence ID" value="MFM9612030.1"/>
    <property type="molecule type" value="Genomic_DNA"/>
</dbReference>
<keyword evidence="4" id="KW-1185">Reference proteome</keyword>
<dbReference type="Pfam" id="PF03704">
    <property type="entry name" value="BTAD"/>
    <property type="match status" value="1"/>
</dbReference>
<protein>
    <submittedName>
        <fullName evidence="3">ATP-binding protein</fullName>
    </submittedName>
</protein>
<name>A0ABW9HYG3_9ACTN</name>
<dbReference type="RefSeq" id="WP_409122546.1">
    <property type="nucleotide sequence ID" value="NZ_JBJVNI010000013.1"/>
</dbReference>
<dbReference type="SUPFAM" id="SSF46894">
    <property type="entry name" value="C-terminal effector domain of the bipartite response regulators"/>
    <property type="match status" value="1"/>
</dbReference>
<evidence type="ECO:0000313" key="3">
    <source>
        <dbReference type="EMBL" id="MFM9612030.1"/>
    </source>
</evidence>
<comment type="caution">
    <text evidence="3">The sequence shown here is derived from an EMBL/GenBank/DDBJ whole genome shotgun (WGS) entry which is preliminary data.</text>
</comment>
<dbReference type="SUPFAM" id="SSF52540">
    <property type="entry name" value="P-loop containing nucleoside triphosphate hydrolases"/>
    <property type="match status" value="1"/>
</dbReference>
<dbReference type="Gene3D" id="1.10.10.10">
    <property type="entry name" value="Winged helix-like DNA-binding domain superfamily/Winged helix DNA-binding domain"/>
    <property type="match status" value="1"/>
</dbReference>
<dbReference type="InterPro" id="IPR011990">
    <property type="entry name" value="TPR-like_helical_dom_sf"/>
</dbReference>
<keyword evidence="3" id="KW-0547">Nucleotide-binding</keyword>
<dbReference type="SUPFAM" id="SSF48452">
    <property type="entry name" value="TPR-like"/>
    <property type="match status" value="1"/>
</dbReference>
<gene>
    <name evidence="3" type="ORF">ACKI18_25360</name>
</gene>
<dbReference type="Gene3D" id="1.25.40.10">
    <property type="entry name" value="Tetratricopeptide repeat domain"/>
    <property type="match status" value="1"/>
</dbReference>
<evidence type="ECO:0000313" key="4">
    <source>
        <dbReference type="Proteomes" id="UP001631957"/>
    </source>
</evidence>
<feature type="domain" description="Bacterial transcriptional activator" evidence="2">
    <location>
        <begin position="92"/>
        <end position="231"/>
    </location>
</feature>
<reference evidence="3 4" key="1">
    <citation type="submission" date="2024-12" db="EMBL/GenBank/DDBJ databases">
        <title>Forecasting of Potato common scab and diversities of Pathogenic streptomyces spp. in china.</title>
        <authorList>
            <person name="Handique U."/>
            <person name="Wu J."/>
        </authorList>
    </citation>
    <scope>NUCLEOTIDE SEQUENCE [LARGE SCALE GENOMIC DNA]</scope>
    <source>
        <strain evidence="3 4">ZRIMU1530</strain>
    </source>
</reference>
<keyword evidence="1" id="KW-0902">Two-component regulatory system</keyword>
<proteinExistence type="predicted"/>
<dbReference type="SMART" id="SM01043">
    <property type="entry name" value="BTAD"/>
    <property type="match status" value="1"/>
</dbReference>
<keyword evidence="3" id="KW-0067">ATP-binding</keyword>
<dbReference type="InterPro" id="IPR016032">
    <property type="entry name" value="Sig_transdc_resp-reg_C-effctor"/>
</dbReference>
<dbReference type="PANTHER" id="PTHR47691:SF3">
    <property type="entry name" value="HTH-TYPE TRANSCRIPTIONAL REGULATOR RV0890C-RELATED"/>
    <property type="match status" value="1"/>
</dbReference>
<organism evidence="3 4">
    <name type="scientific">Streptomyces niveiscabiei</name>
    <dbReference type="NCBI Taxonomy" id="164115"/>
    <lineage>
        <taxon>Bacteria</taxon>
        <taxon>Bacillati</taxon>
        <taxon>Actinomycetota</taxon>
        <taxon>Actinomycetes</taxon>
        <taxon>Kitasatosporales</taxon>
        <taxon>Streptomycetaceae</taxon>
        <taxon>Streptomyces</taxon>
    </lineage>
</organism>
<dbReference type="PANTHER" id="PTHR47691">
    <property type="entry name" value="REGULATOR-RELATED"/>
    <property type="match status" value="1"/>
</dbReference>
<dbReference type="GO" id="GO:0005524">
    <property type="term" value="F:ATP binding"/>
    <property type="evidence" value="ECO:0007669"/>
    <property type="project" value="UniProtKB-KW"/>
</dbReference>
<dbReference type="PRINTS" id="PR00364">
    <property type="entry name" value="DISEASERSIST"/>
</dbReference>
<sequence length="1020" mass="108944">MTTELTLLPRVSCRGREITAPRLRGLLALLAEDPATGCGTARIVEGLWPQELPEHPAKAVQILVSRLRAQLGADVVLSTPTGYRLAFEPAQIDSSALLLHEAASARCARAGDHAGALARAEAGLALWEGGAEEPPDDPLSALRADRAHTRRALVRLRALCLARLGRREEARAPLRDVLREAPRDEEVLAELLRCEGGAAALTRYDAYRRELRDTLGTDPGPELRDVHQELLNADTPRVRHGVPYEPNPLLGRDADIAAVAGLLRTARVVTVVGPGGLGKTRLSHAVSHAAPQPVVHFVPLAGVATDDEVADEVAAAVGTGMPDGLLAALGTRPALLVLDNCEHVVTGVADLVRSLVARFKELRILATSRAPLGLTSESVYALPELTPEAAAELFTQRARAARPGVDLPPGTVAEICAHLDGLPLAVELAAARVRVLSVADVSRRLRDRFALLSGGARDTPERHRTLRAVVDWSWNLLGPDGRAALRALSVFPGGFDAEAAGYVLDTGADPLDLLEQLTGQSLLKVADTPHGTRFRMLETLREFGAARRAEAGEDEAVTGRLLTWARDFGRAHHDVLFGTAPVPAWDLVRAEQDNLLLALRHALARADGATTAAVTAVLGSLWATESHYARLAALIAETGGPLSHHHPDDPRDIETLRSASVVATGTLFMAHGPHAVRQLATLRRLPPAPPDTVPRALAVVLAAVPDIHPPRYERLTELCEAAEPMLAGTASTFASYVWDAAHDTARALDHARRMLASLDPADNPALRLLAHGRVSELCLRTERSQEAYDQLRAAHDTLGAYGTTHNDWSDPVGVRWALTLACLQLGRVDEAEYWYGLAELDQRPESAEAFSSDLGARAELMLARGRVEAGLRLWRHSADDVRTVGADDPFMAKWSLEVRAGAVAAHALHGRLDQVAGLVRELRALLPGLPPGSSYGAVLVAVALAGLAEGDTEAVRLVALSELVPVARDFPVLSAARARAAAERADAAGYAKARAEYGEFGRDAVFQCLGSLTNSAFDQA</sequence>
<evidence type="ECO:0000259" key="2">
    <source>
        <dbReference type="SMART" id="SM01043"/>
    </source>
</evidence>
<dbReference type="InterPro" id="IPR005158">
    <property type="entry name" value="BTAD"/>
</dbReference>
<dbReference type="Proteomes" id="UP001631957">
    <property type="component" value="Unassembled WGS sequence"/>
</dbReference>